<keyword evidence="2" id="KW-1133">Transmembrane helix</keyword>
<reference evidence="3 4" key="1">
    <citation type="submission" date="2024-01" db="EMBL/GenBank/DDBJ databases">
        <title>A draft genome for a cacao thread blight-causing isolate of Paramarasmius palmivorus.</title>
        <authorList>
            <person name="Baruah I.K."/>
            <person name="Bukari Y."/>
            <person name="Amoako-Attah I."/>
            <person name="Meinhardt L.W."/>
            <person name="Bailey B.A."/>
            <person name="Cohen S.P."/>
        </authorList>
    </citation>
    <scope>NUCLEOTIDE SEQUENCE [LARGE SCALE GENOMIC DNA]</scope>
    <source>
        <strain evidence="3 4">GH-12</strain>
    </source>
</reference>
<proteinExistence type="predicted"/>
<feature type="compositionally biased region" description="Basic and acidic residues" evidence="1">
    <location>
        <begin position="388"/>
        <end position="414"/>
    </location>
</feature>
<dbReference type="AlphaFoldDB" id="A0AAW0BFB1"/>
<protein>
    <submittedName>
        <fullName evidence="3">Uncharacterized protein</fullName>
    </submittedName>
</protein>
<evidence type="ECO:0000313" key="4">
    <source>
        <dbReference type="Proteomes" id="UP001383192"/>
    </source>
</evidence>
<comment type="caution">
    <text evidence="3">The sequence shown here is derived from an EMBL/GenBank/DDBJ whole genome shotgun (WGS) entry which is preliminary data.</text>
</comment>
<sequence>MTPFTYAPATLGLKIVFITTAIIAFFALSGLGLYRLRASMASRRPTDVEAAVAQTQTQSVPHLAFQHTPSRLVCAHAGVDPNAGSEAMLSATPDSIFSQKSPKTIQHPETRLVASSSFEGWVSSLCDLIEEFAGGERTREPGLITSSSFEIWAANLCELISDFTLPAPFRSGFTPLVDTFEDDPYILDTSYDNMYYEPTANNVPEIIVTAPSLPQIAEDTYHESYEPALVSSPSFMDLAAECVKEIDTNDADTIFIIEDDVETEDDIPVALADELLDTCTQYTQDEPASSLSFRYGSVLSTNLQTNASKLHSEQTTSQHELSQYLSPSSALSLPPFVEEPIVECKPEETLKSVFESDSEDDDTYYSRRPHLSRPKQPSPSMSSMLRAIVEKHKAQQSRRKESSDKENGTHELKKQLRSSTSKRRFFSKALATPTEPRNPIKVPTIRFTPPTPPRRFTNRENEDVGMDSETNEAGERCAFDLVIDDHGRCFF</sequence>
<feature type="transmembrane region" description="Helical" evidence="2">
    <location>
        <begin position="12"/>
        <end position="34"/>
    </location>
</feature>
<gene>
    <name evidence="3" type="ORF">VNI00_016307</name>
</gene>
<keyword evidence="2" id="KW-0472">Membrane</keyword>
<evidence type="ECO:0000256" key="2">
    <source>
        <dbReference type="SAM" id="Phobius"/>
    </source>
</evidence>
<evidence type="ECO:0000313" key="3">
    <source>
        <dbReference type="EMBL" id="KAK7024456.1"/>
    </source>
</evidence>
<keyword evidence="4" id="KW-1185">Reference proteome</keyword>
<dbReference type="Proteomes" id="UP001383192">
    <property type="component" value="Unassembled WGS sequence"/>
</dbReference>
<accession>A0AAW0BFB1</accession>
<name>A0AAW0BFB1_9AGAR</name>
<dbReference type="EMBL" id="JAYKXP010000124">
    <property type="protein sequence ID" value="KAK7024456.1"/>
    <property type="molecule type" value="Genomic_DNA"/>
</dbReference>
<organism evidence="3 4">
    <name type="scientific">Paramarasmius palmivorus</name>
    <dbReference type="NCBI Taxonomy" id="297713"/>
    <lineage>
        <taxon>Eukaryota</taxon>
        <taxon>Fungi</taxon>
        <taxon>Dikarya</taxon>
        <taxon>Basidiomycota</taxon>
        <taxon>Agaricomycotina</taxon>
        <taxon>Agaricomycetes</taxon>
        <taxon>Agaricomycetidae</taxon>
        <taxon>Agaricales</taxon>
        <taxon>Marasmiineae</taxon>
        <taxon>Marasmiaceae</taxon>
        <taxon>Paramarasmius</taxon>
    </lineage>
</organism>
<evidence type="ECO:0000256" key="1">
    <source>
        <dbReference type="SAM" id="MobiDB-lite"/>
    </source>
</evidence>
<keyword evidence="2" id="KW-0812">Transmembrane</keyword>
<feature type="region of interest" description="Disordered" evidence="1">
    <location>
        <begin position="348"/>
        <end position="469"/>
    </location>
</feature>